<evidence type="ECO:0000313" key="1">
    <source>
        <dbReference type="EMBL" id="ANO51224.1"/>
    </source>
</evidence>
<keyword evidence="2" id="KW-1185">Reference proteome</keyword>
<proteinExistence type="predicted"/>
<dbReference type="SUPFAM" id="SSF54637">
    <property type="entry name" value="Thioesterase/thiol ester dehydrase-isomerase"/>
    <property type="match status" value="1"/>
</dbReference>
<dbReference type="EMBL" id="CP016268">
    <property type="protein sequence ID" value="ANO51224.1"/>
    <property type="molecule type" value="Genomic_DNA"/>
</dbReference>
<evidence type="ECO:0000313" key="2">
    <source>
        <dbReference type="Proteomes" id="UP000092695"/>
    </source>
</evidence>
<dbReference type="STRING" id="1548547.BA177_08435"/>
<dbReference type="KEGG" id="woc:BA177_08435"/>
<dbReference type="InterPro" id="IPR029069">
    <property type="entry name" value="HotDog_dom_sf"/>
</dbReference>
<dbReference type="AlphaFoldDB" id="A0A193LFR9"/>
<dbReference type="Proteomes" id="UP000092695">
    <property type="component" value="Chromosome"/>
</dbReference>
<evidence type="ECO:0008006" key="3">
    <source>
        <dbReference type="Google" id="ProtNLM"/>
    </source>
</evidence>
<reference evidence="1 2" key="1">
    <citation type="submission" date="2016-06" db="EMBL/GenBank/DDBJ databases">
        <title>Complete genome sequence of a deep-branching marine Gamma Proteobacterium Woeseia oceani type strain XK5.</title>
        <authorList>
            <person name="Mu D."/>
            <person name="Du Z."/>
        </authorList>
    </citation>
    <scope>NUCLEOTIDE SEQUENCE [LARGE SCALE GENOMIC DNA]</scope>
    <source>
        <strain evidence="1 2">XK5</strain>
    </source>
</reference>
<sequence>MEHKVLAPVTIDARFCGPENSGNGGYSAGRLASGMAGSVEVTLRKPPPLQVPLTVRVEADGSRGMYCGVALVASARPAPVVVRDLAVPSFSAAAEAATRTFPDHLHQVPGCFVCGPDRLPGEGLRLHPGPLDAADVEWQGPVACTWVPTADLGDQNSVVRSEFVWSALDCPTAYACASMAGMRLLLLGRQTVEILRLPTVGQRCIVVAQRGAHEGRKFFADACLYSEHGEVMARCNALWISVSQEVLQGASRKAG</sequence>
<dbReference type="Gene3D" id="3.10.129.10">
    <property type="entry name" value="Hotdog Thioesterase"/>
    <property type="match status" value="1"/>
</dbReference>
<name>A0A193LFR9_9GAMM</name>
<gene>
    <name evidence="1" type="ORF">BA177_08435</name>
</gene>
<protein>
    <recommendedName>
        <fullName evidence="3">Thioesterase domain-containing protein</fullName>
    </recommendedName>
</protein>
<organism evidence="1 2">
    <name type="scientific">Woeseia oceani</name>
    <dbReference type="NCBI Taxonomy" id="1548547"/>
    <lineage>
        <taxon>Bacteria</taxon>
        <taxon>Pseudomonadati</taxon>
        <taxon>Pseudomonadota</taxon>
        <taxon>Gammaproteobacteria</taxon>
        <taxon>Woeseiales</taxon>
        <taxon>Woeseiaceae</taxon>
        <taxon>Woeseia</taxon>
    </lineage>
</organism>
<accession>A0A193LFR9</accession>